<reference evidence="2" key="1">
    <citation type="submission" date="2022-11" db="UniProtKB">
        <authorList>
            <consortium name="WormBaseParasite"/>
        </authorList>
    </citation>
    <scope>IDENTIFICATION</scope>
</reference>
<sequence length="87" mass="9869">MTEIKKTEEKNKWKEKQFGAKTAGASACTQMTQYQTGWRPNGGAQTAAPKRAFPAPSRQNVFYTVNLAEKNKQYQQDESEDYSLSFP</sequence>
<keyword evidence="1" id="KW-1185">Reference proteome</keyword>
<organism evidence="1 2">
    <name type="scientific">Romanomermis culicivorax</name>
    <name type="common">Nematode worm</name>
    <dbReference type="NCBI Taxonomy" id="13658"/>
    <lineage>
        <taxon>Eukaryota</taxon>
        <taxon>Metazoa</taxon>
        <taxon>Ecdysozoa</taxon>
        <taxon>Nematoda</taxon>
        <taxon>Enoplea</taxon>
        <taxon>Dorylaimia</taxon>
        <taxon>Mermithida</taxon>
        <taxon>Mermithoidea</taxon>
        <taxon>Mermithidae</taxon>
        <taxon>Romanomermis</taxon>
    </lineage>
</organism>
<evidence type="ECO:0000313" key="1">
    <source>
        <dbReference type="Proteomes" id="UP000887565"/>
    </source>
</evidence>
<proteinExistence type="predicted"/>
<dbReference type="Proteomes" id="UP000887565">
    <property type="component" value="Unplaced"/>
</dbReference>
<dbReference type="WBParaSite" id="nRc.2.0.1.t30011-RA">
    <property type="protein sequence ID" value="nRc.2.0.1.t30011-RA"/>
    <property type="gene ID" value="nRc.2.0.1.g30011"/>
</dbReference>
<dbReference type="AlphaFoldDB" id="A0A915JUR9"/>
<accession>A0A915JUR9</accession>
<evidence type="ECO:0000313" key="2">
    <source>
        <dbReference type="WBParaSite" id="nRc.2.0.1.t30011-RA"/>
    </source>
</evidence>
<name>A0A915JUR9_ROMCU</name>
<protein>
    <submittedName>
        <fullName evidence="2">Uncharacterized protein</fullName>
    </submittedName>
</protein>